<evidence type="ECO:0000259" key="2">
    <source>
        <dbReference type="Pfam" id="PF00535"/>
    </source>
</evidence>
<evidence type="ECO:0000313" key="4">
    <source>
        <dbReference type="EMBL" id="MFL9844648.1"/>
    </source>
</evidence>
<dbReference type="InterPro" id="IPR001173">
    <property type="entry name" value="Glyco_trans_2-like"/>
</dbReference>
<dbReference type="SUPFAM" id="SSF53448">
    <property type="entry name" value="Nucleotide-diphospho-sugar transferases"/>
    <property type="match status" value="1"/>
</dbReference>
<feature type="domain" description="Glycosyltransferase 2-like" evidence="2">
    <location>
        <begin position="17"/>
        <end position="167"/>
    </location>
</feature>
<accession>A0ABW8YWL0</accession>
<proteinExistence type="predicted"/>
<dbReference type="PANTHER" id="PTHR10859">
    <property type="entry name" value="GLYCOSYL TRANSFERASE"/>
    <property type="match status" value="1"/>
</dbReference>
<dbReference type="InterPro" id="IPR018639">
    <property type="entry name" value="DUF2062"/>
</dbReference>
<dbReference type="InterPro" id="IPR029044">
    <property type="entry name" value="Nucleotide-diphossugar_trans"/>
</dbReference>
<keyword evidence="1" id="KW-1133">Transmembrane helix</keyword>
<keyword evidence="5" id="KW-1185">Reference proteome</keyword>
<feature type="transmembrane region" description="Helical" evidence="1">
    <location>
        <begin position="355"/>
        <end position="381"/>
    </location>
</feature>
<keyword evidence="1" id="KW-0812">Transmembrane</keyword>
<dbReference type="RefSeq" id="WP_408084901.1">
    <property type="nucleotide sequence ID" value="NZ_JBELPZ010000008.1"/>
</dbReference>
<organism evidence="4 5">
    <name type="scientific">Flavobacterium rhizosphaerae</name>
    <dbReference type="NCBI Taxonomy" id="3163298"/>
    <lineage>
        <taxon>Bacteria</taxon>
        <taxon>Pseudomonadati</taxon>
        <taxon>Bacteroidota</taxon>
        <taxon>Flavobacteriia</taxon>
        <taxon>Flavobacteriales</taxon>
        <taxon>Flavobacteriaceae</taxon>
        <taxon>Flavobacterium</taxon>
    </lineage>
</organism>
<protein>
    <submittedName>
        <fullName evidence="4">DUF2062 domain-containing protein</fullName>
    </submittedName>
</protein>
<reference evidence="4 5" key="1">
    <citation type="submission" date="2024-06" db="EMBL/GenBank/DDBJ databases">
        <authorList>
            <person name="Kaempfer P."/>
            <person name="Viver T."/>
        </authorList>
    </citation>
    <scope>NUCLEOTIDE SEQUENCE [LARGE SCALE GENOMIC DNA]</scope>
    <source>
        <strain evidence="4 5">ST-119</strain>
    </source>
</reference>
<dbReference type="PANTHER" id="PTHR10859:SF91">
    <property type="entry name" value="DOLICHYL-PHOSPHATE BETA-GLUCOSYLTRANSFERASE"/>
    <property type="match status" value="1"/>
</dbReference>
<evidence type="ECO:0000256" key="1">
    <source>
        <dbReference type="SAM" id="Phobius"/>
    </source>
</evidence>
<comment type="caution">
    <text evidence="4">The sequence shown here is derived from an EMBL/GenBank/DDBJ whole genome shotgun (WGS) entry which is preliminary data.</text>
</comment>
<feature type="transmembrane region" description="Helical" evidence="1">
    <location>
        <begin position="314"/>
        <end position="335"/>
    </location>
</feature>
<dbReference type="Proteomes" id="UP001629156">
    <property type="component" value="Unassembled WGS sequence"/>
</dbReference>
<sequence>MDTLPQFYNIINQLNCCVIIPTYNNSKTLKRVIDGVLQYTGNIIIVNDGATDNTPHILAQYTNLTVLTQPQNKGKGKALRYGFKAAIQAGYDYAITIDSDGQHFPDDIPVFINALQEQGEVLLIGSRNMEQEGVPKKSSFGNKFSNFWFWFETGIKLTDTQSGFRLYPLKKIPKKYYTPKFEFEIEVIVRTAWKGVPVKNVPVKVLYDMDERVSHFRPFMDFTRISILNTVLVIISLLYIKPRNFILSYKKKSLKQFFLENVVESGDSVMKKSLSVSLGVFIGIAPIWGLQTAMVLLLAYLLKLNKLIAFTFSHISIPPMIPVIVYLSLLMGSLFVTDATVDKDLSFAEAVGQHLFQYIAGSILLAVLAAFVFGVTSFLLLTALHKNKIRKNA</sequence>
<feature type="domain" description="DUF2062" evidence="3">
    <location>
        <begin position="273"/>
        <end position="388"/>
    </location>
</feature>
<feature type="transmembrane region" description="Helical" evidence="1">
    <location>
        <begin position="278"/>
        <end position="302"/>
    </location>
</feature>
<gene>
    <name evidence="4" type="ORF">ABS766_09470</name>
</gene>
<feature type="transmembrane region" description="Helical" evidence="1">
    <location>
        <begin position="222"/>
        <end position="240"/>
    </location>
</feature>
<evidence type="ECO:0000259" key="3">
    <source>
        <dbReference type="Pfam" id="PF09835"/>
    </source>
</evidence>
<dbReference type="Pfam" id="PF00535">
    <property type="entry name" value="Glycos_transf_2"/>
    <property type="match status" value="1"/>
</dbReference>
<keyword evidence="1" id="KW-0472">Membrane</keyword>
<name>A0ABW8YWL0_9FLAO</name>
<dbReference type="Gene3D" id="3.90.550.10">
    <property type="entry name" value="Spore Coat Polysaccharide Biosynthesis Protein SpsA, Chain A"/>
    <property type="match status" value="1"/>
</dbReference>
<dbReference type="CDD" id="cd04179">
    <property type="entry name" value="DPM_DPG-synthase_like"/>
    <property type="match status" value="1"/>
</dbReference>
<dbReference type="EMBL" id="JBELPZ010000008">
    <property type="protein sequence ID" value="MFL9844648.1"/>
    <property type="molecule type" value="Genomic_DNA"/>
</dbReference>
<dbReference type="Pfam" id="PF09835">
    <property type="entry name" value="DUF2062"/>
    <property type="match status" value="1"/>
</dbReference>
<evidence type="ECO:0000313" key="5">
    <source>
        <dbReference type="Proteomes" id="UP001629156"/>
    </source>
</evidence>